<dbReference type="SMART" id="SM00255">
    <property type="entry name" value="TIR"/>
    <property type="match status" value="1"/>
</dbReference>
<dbReference type="AlphaFoldDB" id="A0A2S7KP48"/>
<dbReference type="PROSITE" id="PS50104">
    <property type="entry name" value="TIR"/>
    <property type="match status" value="1"/>
</dbReference>
<dbReference type="SUPFAM" id="SSF52200">
    <property type="entry name" value="Toll/Interleukin receptor TIR domain"/>
    <property type="match status" value="1"/>
</dbReference>
<reference evidence="3 4" key="1">
    <citation type="submission" date="2016-11" db="EMBL/GenBank/DDBJ databases">
        <title>Trade-off between light-utilization and light-protection in marine flavobacteria.</title>
        <authorList>
            <person name="Kumagai Y."/>
        </authorList>
    </citation>
    <scope>NUCLEOTIDE SEQUENCE [LARGE SCALE GENOMIC DNA]</scope>
    <source>
        <strain evidence="3 4">NBRC 107741</strain>
    </source>
</reference>
<dbReference type="GO" id="GO:0007165">
    <property type="term" value="P:signal transduction"/>
    <property type="evidence" value="ECO:0007669"/>
    <property type="project" value="InterPro"/>
</dbReference>
<evidence type="ECO:0000256" key="1">
    <source>
        <dbReference type="SAM" id="Phobius"/>
    </source>
</evidence>
<dbReference type="Pfam" id="PF13676">
    <property type="entry name" value="TIR_2"/>
    <property type="match status" value="1"/>
</dbReference>
<proteinExistence type="predicted"/>
<dbReference type="InterPro" id="IPR035897">
    <property type="entry name" value="Toll_tir_struct_dom_sf"/>
</dbReference>
<dbReference type="RefSeq" id="WP_104812321.1">
    <property type="nucleotide sequence ID" value="NZ_MQUB01000001.1"/>
</dbReference>
<feature type="domain" description="TIR" evidence="2">
    <location>
        <begin position="2"/>
        <end position="123"/>
    </location>
</feature>
<gene>
    <name evidence="3" type="ORF">BST85_05405</name>
</gene>
<keyword evidence="1" id="KW-0472">Membrane</keyword>
<dbReference type="OrthoDB" id="1098242at2"/>
<keyword evidence="4" id="KW-1185">Reference proteome</keyword>
<feature type="transmembrane region" description="Helical" evidence="1">
    <location>
        <begin position="149"/>
        <end position="166"/>
    </location>
</feature>
<dbReference type="EMBL" id="MQUB01000001">
    <property type="protein sequence ID" value="PQB04395.1"/>
    <property type="molecule type" value="Genomic_DNA"/>
</dbReference>
<dbReference type="InterPro" id="IPR000157">
    <property type="entry name" value="TIR_dom"/>
</dbReference>
<comment type="caution">
    <text evidence="3">The sequence shown here is derived from an EMBL/GenBank/DDBJ whole genome shotgun (WGS) entry which is preliminary data.</text>
</comment>
<accession>A0A2S7KP48</accession>
<evidence type="ECO:0000259" key="2">
    <source>
        <dbReference type="PROSITE" id="PS50104"/>
    </source>
</evidence>
<evidence type="ECO:0000313" key="4">
    <source>
        <dbReference type="Proteomes" id="UP000239800"/>
    </source>
</evidence>
<evidence type="ECO:0000313" key="3">
    <source>
        <dbReference type="EMBL" id="PQB04395.1"/>
    </source>
</evidence>
<keyword evidence="1" id="KW-1133">Transmembrane helix</keyword>
<sequence>MENKKVFISYSRDDQETVIRVVEALRNKGLDVWFDAQINTGTDWDEVLEKQIIEADNMVMFLSKTSVASDYVKNELFFAQQNGTIVNPVLIESCQLPLAMARMHYIDLTLDFDKGVSRLYQDITNSHDANSTIGAVERNQGIASLTKKLVLLTVIILITMLAWQLWPIQEGRTDDTS</sequence>
<organism evidence="3 4">
    <name type="scientific">Aureitalea marina</name>
    <dbReference type="NCBI Taxonomy" id="930804"/>
    <lineage>
        <taxon>Bacteria</taxon>
        <taxon>Pseudomonadati</taxon>
        <taxon>Bacteroidota</taxon>
        <taxon>Flavobacteriia</taxon>
        <taxon>Flavobacteriales</taxon>
        <taxon>Flavobacteriaceae</taxon>
        <taxon>Aureitalea</taxon>
    </lineage>
</organism>
<protein>
    <recommendedName>
        <fullName evidence="2">TIR domain-containing protein</fullName>
    </recommendedName>
</protein>
<name>A0A2S7KP48_9FLAO</name>
<dbReference type="Proteomes" id="UP000239800">
    <property type="component" value="Unassembled WGS sequence"/>
</dbReference>
<keyword evidence="1" id="KW-0812">Transmembrane</keyword>
<dbReference type="Gene3D" id="3.40.50.10140">
    <property type="entry name" value="Toll/interleukin-1 receptor homology (TIR) domain"/>
    <property type="match status" value="1"/>
</dbReference>